<proteinExistence type="predicted"/>
<dbReference type="EMBL" id="AJWJ01000723">
    <property type="protein sequence ID" value="KAF2069187.1"/>
    <property type="molecule type" value="Genomic_DNA"/>
</dbReference>
<keyword evidence="3" id="KW-0813">Transport</keyword>
<dbReference type="GO" id="GO:0005886">
    <property type="term" value="C:plasma membrane"/>
    <property type="evidence" value="ECO:0007669"/>
    <property type="project" value="InterPro"/>
</dbReference>
<dbReference type="GO" id="GO:0005643">
    <property type="term" value="C:nuclear pore"/>
    <property type="evidence" value="ECO:0007669"/>
    <property type="project" value="UniProtKB-ARBA"/>
</dbReference>
<dbReference type="InterPro" id="IPR056547">
    <property type="entry name" value="NUP160_helical"/>
</dbReference>
<dbReference type="GO" id="GO:0017056">
    <property type="term" value="F:structural constituent of nuclear pore"/>
    <property type="evidence" value="ECO:0007669"/>
    <property type="project" value="TreeGrafter"/>
</dbReference>
<dbReference type="InterPro" id="IPR012340">
    <property type="entry name" value="NA-bd_OB-fold"/>
</dbReference>
<dbReference type="PANTHER" id="PTHR21286:SF0">
    <property type="entry name" value="NUCLEAR PORE COMPLEX PROTEIN NUP160"/>
    <property type="match status" value="1"/>
</dbReference>
<dbReference type="SUPFAM" id="SSF82093">
    <property type="entry name" value="Heme chaperone CcmE"/>
    <property type="match status" value="1"/>
</dbReference>
<dbReference type="OrthoDB" id="67716at2759"/>
<name>A0A8J4PLF1_9MYCE</name>
<keyword evidence="5" id="KW-0539">Nucleus</keyword>
<evidence type="ECO:0000256" key="5">
    <source>
        <dbReference type="ARBA" id="ARBA00023242"/>
    </source>
</evidence>
<dbReference type="InterPro" id="IPR059141">
    <property type="entry name" value="Beta-prop_Nup120_160"/>
</dbReference>
<feature type="region of interest" description="Disordered" evidence="6">
    <location>
        <begin position="1"/>
        <end position="24"/>
    </location>
</feature>
<dbReference type="GO" id="GO:0017004">
    <property type="term" value="P:cytochrome complex assembly"/>
    <property type="evidence" value="ECO:0007669"/>
    <property type="project" value="InterPro"/>
</dbReference>
<dbReference type="Pfam" id="PF23345">
    <property type="entry name" value="NUP160_helical"/>
    <property type="match status" value="1"/>
</dbReference>
<evidence type="ECO:0000259" key="7">
    <source>
        <dbReference type="Pfam" id="PF11715"/>
    </source>
</evidence>
<evidence type="ECO:0000256" key="1">
    <source>
        <dbReference type="ARBA" id="ARBA00004123"/>
    </source>
</evidence>
<dbReference type="Pfam" id="PF11715">
    <property type="entry name" value="Beta-prop_Nup120_160"/>
    <property type="match status" value="1"/>
</dbReference>
<feature type="domain" description="Nucleoporin Nup120/160 beta-propeller" evidence="7">
    <location>
        <begin position="95"/>
        <end position="619"/>
    </location>
</feature>
<evidence type="ECO:0000313" key="11">
    <source>
        <dbReference type="EMBL" id="KAF2069187.1"/>
    </source>
</evidence>
<dbReference type="Pfam" id="PF23354">
    <property type="entry name" value="TPR_NUP160_120_M"/>
    <property type="match status" value="1"/>
</dbReference>
<evidence type="ECO:0000259" key="9">
    <source>
        <dbReference type="Pfam" id="PF23347"/>
    </source>
</evidence>
<dbReference type="GO" id="GO:0017003">
    <property type="term" value="P:protein-heme linkage"/>
    <property type="evidence" value="ECO:0007669"/>
    <property type="project" value="InterPro"/>
</dbReference>
<evidence type="ECO:0000256" key="2">
    <source>
        <dbReference type="ARBA" id="ARBA00004370"/>
    </source>
</evidence>
<organism evidence="11 12">
    <name type="scientific">Polysphondylium violaceum</name>
    <dbReference type="NCBI Taxonomy" id="133409"/>
    <lineage>
        <taxon>Eukaryota</taxon>
        <taxon>Amoebozoa</taxon>
        <taxon>Evosea</taxon>
        <taxon>Eumycetozoa</taxon>
        <taxon>Dictyostelia</taxon>
        <taxon>Dictyosteliales</taxon>
        <taxon>Dictyosteliaceae</taxon>
        <taxon>Polysphondylium</taxon>
    </lineage>
</organism>
<feature type="domain" description="NUP160 middle TPR" evidence="10">
    <location>
        <begin position="893"/>
        <end position="1167"/>
    </location>
</feature>
<evidence type="ECO:0000256" key="6">
    <source>
        <dbReference type="SAM" id="MobiDB-lite"/>
    </source>
</evidence>
<dbReference type="Pfam" id="PF23347">
    <property type="entry name" value="TPR_Nup160_C"/>
    <property type="match status" value="1"/>
</dbReference>
<feature type="region of interest" description="Disordered" evidence="6">
    <location>
        <begin position="334"/>
        <end position="355"/>
    </location>
</feature>
<dbReference type="Proteomes" id="UP000695562">
    <property type="component" value="Unassembled WGS sequence"/>
</dbReference>
<dbReference type="Gene3D" id="2.40.50.140">
    <property type="entry name" value="Nucleic acid-binding proteins"/>
    <property type="match status" value="1"/>
</dbReference>
<feature type="domain" description="NUP160 C-terminal TPR" evidence="9">
    <location>
        <begin position="1256"/>
        <end position="1372"/>
    </location>
</feature>
<feature type="domain" description="NUP160 helical" evidence="8">
    <location>
        <begin position="650"/>
        <end position="832"/>
    </location>
</feature>
<dbReference type="InterPro" id="IPR004329">
    <property type="entry name" value="CcmE"/>
</dbReference>
<evidence type="ECO:0000259" key="8">
    <source>
        <dbReference type="Pfam" id="PF23345"/>
    </source>
</evidence>
<dbReference type="InterPro" id="IPR056535">
    <property type="entry name" value="TPR_NUP160_M"/>
</dbReference>
<dbReference type="InterPro" id="IPR056536">
    <property type="entry name" value="TPR_NUP160_C"/>
</dbReference>
<comment type="subcellular location">
    <subcellularLocation>
        <location evidence="2">Membrane</location>
    </subcellularLocation>
    <subcellularLocation>
        <location evidence="1">Nucleus</location>
    </subcellularLocation>
</comment>
<reference evidence="11" key="1">
    <citation type="submission" date="2020-01" db="EMBL/GenBank/DDBJ databases">
        <title>Development of genomics and gene disruption for Polysphondylium violaceum indicates a role for the polyketide synthase stlB in stalk morphogenesis.</title>
        <authorList>
            <person name="Narita B."/>
            <person name="Kawabe Y."/>
            <person name="Kin K."/>
            <person name="Saito T."/>
            <person name="Gibbs R."/>
            <person name="Kuspa A."/>
            <person name="Muzny D."/>
            <person name="Queller D."/>
            <person name="Richards S."/>
            <person name="Strassman J."/>
            <person name="Sucgang R."/>
            <person name="Worley K."/>
            <person name="Schaap P."/>
        </authorList>
    </citation>
    <scope>NUCLEOTIDE SEQUENCE</scope>
    <source>
        <strain evidence="11">QSvi11</strain>
    </source>
</reference>
<evidence type="ECO:0000259" key="10">
    <source>
        <dbReference type="Pfam" id="PF23354"/>
    </source>
</evidence>
<dbReference type="InterPro" id="IPR021717">
    <property type="entry name" value="Nucleoporin_Nup160"/>
</dbReference>
<sequence length="1597" mass="184859">MNHSDEMMSNGDTNHHTEASVSASVSNNNPLEYLEIPLSNFSDQSQWREFIISSTTQSAANSSSSILDNKTTRSGGYSIKKSTLATSVNNVHNNRFILWRLNSDFSELDLGEYTLGQTLEDNQIKIKFQNTTIISDVFIQEYNNRFIVVMLMTSTKYVYRFLFPHPSSIENIDHRVGMKRNRKDSSLYNQKSRSIFSNLQINDLDNSWSKVKYILPDSFDITVIKFHSCNRLSVGSSDSGTVWIELSDIKLSGDMSFKRVDFKEGNFLQSFWRSKQEYVRDIQIIDHVQFQNTVNTLVFILQSDDRLKIWSATERLCYSDLPINHSDFIQPTRLPLSTSSSSSQQEQEQEQENLDQPQALKKRFKIYPNSNSTFLMVMYTEFEDQSMFHFYTGSINLPNISLKLERFSFIKSTGLIDFNVYNKYLYTLWMDPQESVLEFKYIFISNPESDSVNMEFNQFYTAYMTPMLVNEKPASDEIESHYLDRLFNRNSFTNRAIENALEIYKQQQQQYNIDYSGVTSADDSLDKQVLSILNQSILVQMKNNSNSINNNNQKNSNINSNNSNRIITYSQWNEFYEICILCQEKELVGTGMFIDENTSILYMTRMNRCSVMKPMSALDCFYHSNENVNNDFNVIASSTFNSNEPVFVNDQQLLFKCCQLFNSTLEGDYSKLEHQLSMSKTSIAIYNQVEDILSRYPSTGISFIDLFKSIGNPLDALKNLLDLVSKEFSDRQQTMDGIQIQHSTKKGHWGGDFFGDVLINSFKQSVDSKYRLLRSFSLVIGCVSRLRTQLGLTSSTIYEIERTLEYKCYSLLGAYYILHWFNNQLFTTDTESEFDKIYISSTSASSASPNSITKKWIISHLISSHYDQFTSKTNEFYENIDHQINKIICILTPNQDPFTLACYLVEKNQYTQLNQLLQMIMDGQFVANISPFYYLLGICNAHFSRFNQAYQFLIKASEAIDNCESENYNDILRICSISKEELVTSLFIDVPIPNLPKAQLLSNYLIKCVRIFEIRKQPEYIVQISLFAIDHLTRERENFSPPDANNKLEYLYALVFKYALKIEKFDLAFYAANRNPNSDLAAENKKRLIYSLCESGHILELCNLPFNQSDVEKHLSKLAYSQDLQKKPDYHMILYAYHISRSNYRQAAMIVYGKSLRILIEGNKIRGKSIYDQQQLFNTKLELLAITINTMKLLDESNQWIDIDYSNFEINNNNGTPNKRKYIENNNNSNSNNNNELTTTATRQQYEKNIQILTLKDIERDHIYYLSCKRLKEIDSQINMDYHLSPEQILLELVSNSLFDMAFSLAIAHDIDLGTIFQSFAIKCVQLQLNPNSSNPFLNTSSFDSSQFSHYGDVLKTSWKVLSTYLDRYDTERDIECLSASEIVATFNSNPEKVNSFCKLTGVIQPSSLVSLNNTDTMNGGCTFRVADSKNFYLDVYYGQRVPPFFKEGETVVVLGRFEDGKFLATHVYSKRGQTRYHELVADTILEYGSIDKPIDLPNWLVQWFLKGRQDILFKLYFKHGRLLEASRALDSLFNLDINDIKSHLYIPYDIIDQFFLETSKHLKGNQLLEEKDKAQLVNSQQNLKLLISKYLKTLSN</sequence>
<evidence type="ECO:0000256" key="3">
    <source>
        <dbReference type="ARBA" id="ARBA00022448"/>
    </source>
</evidence>
<accession>A0A8J4PLF1</accession>
<evidence type="ECO:0000313" key="12">
    <source>
        <dbReference type="Proteomes" id="UP000695562"/>
    </source>
</evidence>
<protein>
    <submittedName>
        <fullName evidence="11">Uncharacterized protein</fullName>
    </submittedName>
</protein>
<dbReference type="Pfam" id="PF03100">
    <property type="entry name" value="CcmE"/>
    <property type="match status" value="1"/>
</dbReference>
<keyword evidence="4" id="KW-0472">Membrane</keyword>
<dbReference type="InterPro" id="IPR036127">
    <property type="entry name" value="CcmE-like_sf"/>
</dbReference>
<keyword evidence="12" id="KW-1185">Reference proteome</keyword>
<comment type="caution">
    <text evidence="11">The sequence shown here is derived from an EMBL/GenBank/DDBJ whole genome shotgun (WGS) entry which is preliminary data.</text>
</comment>
<gene>
    <name evidence="11" type="ORF">CYY_009495</name>
</gene>
<dbReference type="PANTHER" id="PTHR21286">
    <property type="entry name" value="NUCLEAR PORE COMPLEX PROTEIN NUP160"/>
    <property type="match status" value="1"/>
</dbReference>
<evidence type="ECO:0000256" key="4">
    <source>
        <dbReference type="ARBA" id="ARBA00023136"/>
    </source>
</evidence>
<dbReference type="GO" id="GO:0020037">
    <property type="term" value="F:heme binding"/>
    <property type="evidence" value="ECO:0007669"/>
    <property type="project" value="InterPro"/>
</dbReference>